<reference evidence="1" key="1">
    <citation type="journal article" date="2015" name="Nature">
        <title>Complex archaea that bridge the gap between prokaryotes and eukaryotes.</title>
        <authorList>
            <person name="Spang A."/>
            <person name="Saw J.H."/>
            <person name="Jorgensen S.L."/>
            <person name="Zaremba-Niedzwiedzka K."/>
            <person name="Martijn J."/>
            <person name="Lind A.E."/>
            <person name="van Eijk R."/>
            <person name="Schleper C."/>
            <person name="Guy L."/>
            <person name="Ettema T.J."/>
        </authorList>
    </citation>
    <scope>NUCLEOTIDE SEQUENCE</scope>
</reference>
<dbReference type="PROSITE" id="PS51257">
    <property type="entry name" value="PROKAR_LIPOPROTEIN"/>
    <property type="match status" value="1"/>
</dbReference>
<proteinExistence type="predicted"/>
<evidence type="ECO:0008006" key="2">
    <source>
        <dbReference type="Google" id="ProtNLM"/>
    </source>
</evidence>
<dbReference type="Gene3D" id="2.40.50.90">
    <property type="match status" value="1"/>
</dbReference>
<dbReference type="InterPro" id="IPR035437">
    <property type="entry name" value="SNase_OB-fold_sf"/>
</dbReference>
<sequence>MTLVKNTIASFLILSVITGCSASRHAIIAGDSELTDAQFPELYYDSPHKQIKESFRCEVIKVIDGDTIKVRVDWRDFDFPVRVLEINAP</sequence>
<protein>
    <recommendedName>
        <fullName evidence="2">TNase-like domain-containing protein</fullName>
    </recommendedName>
</protein>
<dbReference type="SUPFAM" id="SSF50199">
    <property type="entry name" value="Staphylococcal nuclease"/>
    <property type="match status" value="1"/>
</dbReference>
<comment type="caution">
    <text evidence="1">The sequence shown here is derived from an EMBL/GenBank/DDBJ whole genome shotgun (WGS) entry which is preliminary data.</text>
</comment>
<gene>
    <name evidence="1" type="ORF">LCGC14_1702960</name>
</gene>
<evidence type="ECO:0000313" key="1">
    <source>
        <dbReference type="EMBL" id="KKM14754.1"/>
    </source>
</evidence>
<name>A0A0F9I502_9ZZZZ</name>
<dbReference type="EMBL" id="LAZR01015074">
    <property type="protein sequence ID" value="KKM14754.1"/>
    <property type="molecule type" value="Genomic_DNA"/>
</dbReference>
<feature type="non-terminal residue" evidence="1">
    <location>
        <position position="89"/>
    </location>
</feature>
<accession>A0A0F9I502</accession>
<dbReference type="AlphaFoldDB" id="A0A0F9I502"/>
<organism evidence="1">
    <name type="scientific">marine sediment metagenome</name>
    <dbReference type="NCBI Taxonomy" id="412755"/>
    <lineage>
        <taxon>unclassified sequences</taxon>
        <taxon>metagenomes</taxon>
        <taxon>ecological metagenomes</taxon>
    </lineage>
</organism>